<comment type="caution">
    <text evidence="1">The sequence shown here is derived from an EMBL/GenBank/DDBJ whole genome shotgun (WGS) entry which is preliminary data.</text>
</comment>
<dbReference type="OrthoDB" id="5677388at2"/>
<dbReference type="AlphaFoldDB" id="A0A1B8H0W4"/>
<name>A0A1B8H0W4_9GAMM</name>
<reference evidence="2" key="1">
    <citation type="submission" date="2016-06" db="EMBL/GenBank/DDBJ databases">
        <authorList>
            <person name="Butler K."/>
        </authorList>
    </citation>
    <scope>NUCLEOTIDE SEQUENCE [LARGE SCALE GENOMIC DNA]</scope>
    <source>
        <strain evidence="2">GCSL-Mp20</strain>
    </source>
</reference>
<dbReference type="SUPFAM" id="SSF102816">
    <property type="entry name" value="Putative dsDNA mimic"/>
    <property type="match status" value="1"/>
</dbReference>
<dbReference type="Proteomes" id="UP000092377">
    <property type="component" value="Unassembled WGS sequence"/>
</dbReference>
<protein>
    <recommendedName>
        <fullName evidence="3">DsDNA-mimic protein</fullName>
    </recommendedName>
</protein>
<dbReference type="NCBIfam" id="NF003469">
    <property type="entry name" value="PRK05094.1"/>
    <property type="match status" value="1"/>
</dbReference>
<dbReference type="PIRSF" id="PIRSF004916">
    <property type="entry name" value="UCP004916"/>
    <property type="match status" value="1"/>
</dbReference>
<evidence type="ECO:0000313" key="2">
    <source>
        <dbReference type="Proteomes" id="UP000092377"/>
    </source>
</evidence>
<evidence type="ECO:0000313" key="1">
    <source>
        <dbReference type="EMBL" id="OBU02715.1"/>
    </source>
</evidence>
<proteinExistence type="predicted"/>
<evidence type="ECO:0008006" key="3">
    <source>
        <dbReference type="Google" id="ProtNLM"/>
    </source>
</evidence>
<dbReference type="Pfam" id="PF04269">
    <property type="entry name" value="DUF440"/>
    <property type="match status" value="1"/>
</dbReference>
<gene>
    <name evidence="1" type="ORF">AYY18_11960</name>
</gene>
<organism evidence="1 2">
    <name type="scientific">Morganella psychrotolerans</name>
    <dbReference type="NCBI Taxonomy" id="368603"/>
    <lineage>
        <taxon>Bacteria</taxon>
        <taxon>Pseudomonadati</taxon>
        <taxon>Pseudomonadota</taxon>
        <taxon>Gammaproteobacteria</taxon>
        <taxon>Enterobacterales</taxon>
        <taxon>Morganellaceae</taxon>
        <taxon>Morganella</taxon>
    </lineage>
</organism>
<dbReference type="RefSeq" id="WP_067406418.1">
    <property type="nucleotide sequence ID" value="NZ_LZEY01000060.1"/>
</dbReference>
<keyword evidence="2" id="KW-1185">Reference proteome</keyword>
<dbReference type="EMBL" id="LZEY01000060">
    <property type="protein sequence ID" value="OBU02715.1"/>
    <property type="molecule type" value="Genomic_DNA"/>
</dbReference>
<dbReference type="Gene3D" id="3.10.450.140">
    <property type="entry name" value="dsDNA mimic, putative"/>
    <property type="match status" value="1"/>
</dbReference>
<sequence length="110" mass="12419">MSTPHPRRLSEQETIEMAYDLFLEQAMDNLDPADVLLFNLQFEDCGGAEIVTTGNDWSEIASFPVQNPDCAEVVIGLAPDDDADIDQIFARVLLSRRFTGTPEFAIRWRK</sequence>
<dbReference type="InterPro" id="IPR036763">
    <property type="entry name" value="Put_dsDNA_mimic_sf"/>
</dbReference>
<accession>A0A1B8H0W4</accession>
<dbReference type="InterPro" id="IPR007376">
    <property type="entry name" value="dsDNA_mimic_put"/>
</dbReference>